<dbReference type="SUPFAM" id="SSF54631">
    <property type="entry name" value="CBS-domain pair"/>
    <property type="match status" value="1"/>
</dbReference>
<dbReference type="InterPro" id="IPR002550">
    <property type="entry name" value="CNNM"/>
</dbReference>
<organism evidence="12 13">
    <name type="scientific">Williamwhitmania taraxaci</name>
    <dbReference type="NCBI Taxonomy" id="1640674"/>
    <lineage>
        <taxon>Bacteria</taxon>
        <taxon>Pseudomonadati</taxon>
        <taxon>Bacteroidota</taxon>
        <taxon>Bacteroidia</taxon>
        <taxon>Bacteroidales</taxon>
        <taxon>Williamwhitmaniaceae</taxon>
        <taxon>Williamwhitmania</taxon>
    </lineage>
</organism>
<keyword evidence="8 10" id="KW-0472">Membrane</keyword>
<dbReference type="PROSITE" id="PS51371">
    <property type="entry name" value="CBS"/>
    <property type="match status" value="2"/>
</dbReference>
<keyword evidence="4 10" id="KW-0812">Transmembrane</keyword>
<evidence type="ECO:0000256" key="2">
    <source>
        <dbReference type="ARBA" id="ARBA00006337"/>
    </source>
</evidence>
<dbReference type="PANTHER" id="PTHR22777">
    <property type="entry name" value="HEMOLYSIN-RELATED"/>
    <property type="match status" value="1"/>
</dbReference>
<dbReference type="InterPro" id="IPR016169">
    <property type="entry name" value="FAD-bd_PCMH_sub2"/>
</dbReference>
<dbReference type="Pfam" id="PF01595">
    <property type="entry name" value="CNNM"/>
    <property type="match status" value="1"/>
</dbReference>
<dbReference type="NCBIfam" id="TIGR03520">
    <property type="entry name" value="GldE"/>
    <property type="match status" value="1"/>
</dbReference>
<dbReference type="InterPro" id="IPR000644">
    <property type="entry name" value="CBS_dom"/>
</dbReference>
<dbReference type="SUPFAM" id="SSF56176">
    <property type="entry name" value="FAD-binding/transporter-associated domain-like"/>
    <property type="match status" value="1"/>
</dbReference>
<dbReference type="GO" id="GO:0050660">
    <property type="term" value="F:flavin adenine dinucleotide binding"/>
    <property type="evidence" value="ECO:0007669"/>
    <property type="project" value="InterPro"/>
</dbReference>
<dbReference type="InterPro" id="IPR046342">
    <property type="entry name" value="CBS_dom_sf"/>
</dbReference>
<dbReference type="Pfam" id="PF00571">
    <property type="entry name" value="CBS"/>
    <property type="match status" value="2"/>
</dbReference>
<dbReference type="CDD" id="cd04590">
    <property type="entry name" value="CBS_pair_CorC_HlyC_assoc"/>
    <property type="match status" value="1"/>
</dbReference>
<evidence type="ECO:0000256" key="10">
    <source>
        <dbReference type="SAM" id="Phobius"/>
    </source>
</evidence>
<dbReference type="AlphaFoldDB" id="A0A1G6HF71"/>
<evidence type="ECO:0000256" key="5">
    <source>
        <dbReference type="ARBA" id="ARBA00022737"/>
    </source>
</evidence>
<protein>
    <submittedName>
        <fullName evidence="12">Gliding motility-associated protein GldE</fullName>
    </submittedName>
</protein>
<reference evidence="12 13" key="1">
    <citation type="submission" date="2016-09" db="EMBL/GenBank/DDBJ databases">
        <authorList>
            <person name="Capua I."/>
            <person name="De Benedictis P."/>
            <person name="Joannis T."/>
            <person name="Lombin L.H."/>
            <person name="Cattoli G."/>
        </authorList>
    </citation>
    <scope>NUCLEOTIDE SEQUENCE [LARGE SCALE GENOMIC DNA]</scope>
    <source>
        <strain evidence="12 13">A7P-90m</strain>
    </source>
</reference>
<dbReference type="InterPro" id="IPR044751">
    <property type="entry name" value="Ion_transp-like_CBS"/>
</dbReference>
<feature type="transmembrane region" description="Helical" evidence="10">
    <location>
        <begin position="21"/>
        <end position="42"/>
    </location>
</feature>
<dbReference type="EMBL" id="FMYP01000009">
    <property type="protein sequence ID" value="SDB92096.1"/>
    <property type="molecule type" value="Genomic_DNA"/>
</dbReference>
<comment type="subcellular location">
    <subcellularLocation>
        <location evidence="1">Cell membrane</location>
        <topology evidence="1">Multi-pass membrane protein</topology>
    </subcellularLocation>
</comment>
<dbReference type="Proteomes" id="UP000199452">
    <property type="component" value="Unassembled WGS sequence"/>
</dbReference>
<accession>A0A1G6HF71</accession>
<keyword evidence="6 10" id="KW-1133">Transmembrane helix</keyword>
<dbReference type="GO" id="GO:0005886">
    <property type="term" value="C:plasma membrane"/>
    <property type="evidence" value="ECO:0007669"/>
    <property type="project" value="UniProtKB-SubCell"/>
</dbReference>
<evidence type="ECO:0000259" key="11">
    <source>
        <dbReference type="PROSITE" id="PS51371"/>
    </source>
</evidence>
<evidence type="ECO:0000313" key="12">
    <source>
        <dbReference type="EMBL" id="SDB92096.1"/>
    </source>
</evidence>
<evidence type="ECO:0000256" key="3">
    <source>
        <dbReference type="ARBA" id="ARBA00022475"/>
    </source>
</evidence>
<dbReference type="InterPro" id="IPR019862">
    <property type="entry name" value="Motility-assoc_prot_GldE"/>
</dbReference>
<dbReference type="InterPro" id="IPR036318">
    <property type="entry name" value="FAD-bd_PCMH-like_sf"/>
</dbReference>
<sequence length="452" mass="51296">MEIGVPLVAQGFFAEIIVHPLTISSIIGLLFLGFLLIFSALVSGSESAYFSLSSTEIARIRKAKTGSSGYAIKLLSEPNMLLSTVLIANNMINVGIVVLSTFLTSEIFDFSAAPVLGYFIQVVLITFLILLFGEILPKVYATHRPVPMVHFMSRPLFVVQQIVKPLGHLLIFMAKRVNRHFSLRKKNISLNDLSDAIDITVTKNPEDRKILKGIVKLVNIEARDIMTPRMDVVALDYTASFKEVLDVVMESGLSRIPVFSESFDNVKGILYVKDILSHIQKDEKFRWQFLIRKPYFVPEHKKSNDLLEEFQTRKNHMAIVVDEFGGTCGIVTLEDILEEIVGEISDESDQEEILFHQIDDVTYMFEGKILLNDFCKVFNENVETLDEVRGEADTLAGLILEMKGEMPRKNDTLTFRHFEFLIDMVDSRRIKKIRVVVKPKQSRNDQNEEVAD</sequence>
<feature type="transmembrane region" description="Helical" evidence="10">
    <location>
        <begin position="115"/>
        <end position="136"/>
    </location>
</feature>
<dbReference type="Pfam" id="PF03471">
    <property type="entry name" value="CorC_HlyC"/>
    <property type="match status" value="1"/>
</dbReference>
<name>A0A1G6HF71_9BACT</name>
<gene>
    <name evidence="12" type="ORF">SAMN05216323_100967</name>
</gene>
<dbReference type="FunFam" id="3.10.580.10:FF:000002">
    <property type="entry name" value="Magnesium/cobalt efflux protein CorC"/>
    <property type="match status" value="1"/>
</dbReference>
<dbReference type="RefSeq" id="WP_244500659.1">
    <property type="nucleotide sequence ID" value="NZ_FMYP01000009.1"/>
</dbReference>
<keyword evidence="3" id="KW-1003">Cell membrane</keyword>
<dbReference type="PANTHER" id="PTHR22777:SF32">
    <property type="entry name" value="UPF0053 INNER MEMBRANE PROTEIN YFJD"/>
    <property type="match status" value="1"/>
</dbReference>
<dbReference type="InterPro" id="IPR005170">
    <property type="entry name" value="Transptr-assoc_dom"/>
</dbReference>
<dbReference type="Gene3D" id="3.30.465.10">
    <property type="match status" value="1"/>
</dbReference>
<dbReference type="STRING" id="1640674.SAMN05216323_100967"/>
<keyword evidence="7 9" id="KW-0129">CBS domain</keyword>
<proteinExistence type="inferred from homology"/>
<feature type="domain" description="CBS" evidence="11">
    <location>
        <begin position="226"/>
        <end position="285"/>
    </location>
</feature>
<evidence type="ECO:0000256" key="4">
    <source>
        <dbReference type="ARBA" id="ARBA00022692"/>
    </source>
</evidence>
<evidence type="ECO:0000313" key="13">
    <source>
        <dbReference type="Proteomes" id="UP000199452"/>
    </source>
</evidence>
<feature type="transmembrane region" description="Helical" evidence="10">
    <location>
        <begin position="80"/>
        <end position="103"/>
    </location>
</feature>
<dbReference type="Gene3D" id="3.10.580.10">
    <property type="entry name" value="CBS-domain"/>
    <property type="match status" value="1"/>
</dbReference>
<dbReference type="SMART" id="SM00116">
    <property type="entry name" value="CBS"/>
    <property type="match status" value="2"/>
</dbReference>
<feature type="domain" description="CBS" evidence="11">
    <location>
        <begin position="290"/>
        <end position="347"/>
    </location>
</feature>
<evidence type="ECO:0000256" key="6">
    <source>
        <dbReference type="ARBA" id="ARBA00022989"/>
    </source>
</evidence>
<keyword evidence="5" id="KW-0677">Repeat</keyword>
<evidence type="ECO:0000256" key="8">
    <source>
        <dbReference type="ARBA" id="ARBA00023136"/>
    </source>
</evidence>
<keyword evidence="13" id="KW-1185">Reference proteome</keyword>
<evidence type="ECO:0000256" key="1">
    <source>
        <dbReference type="ARBA" id="ARBA00004651"/>
    </source>
</evidence>
<dbReference type="SMART" id="SM01091">
    <property type="entry name" value="CorC_HlyC"/>
    <property type="match status" value="1"/>
</dbReference>
<comment type="similarity">
    <text evidence="2">Belongs to the UPF0053 family.</text>
</comment>
<evidence type="ECO:0000256" key="9">
    <source>
        <dbReference type="PROSITE-ProRule" id="PRU00703"/>
    </source>
</evidence>
<evidence type="ECO:0000256" key="7">
    <source>
        <dbReference type="ARBA" id="ARBA00023122"/>
    </source>
</evidence>